<dbReference type="AlphaFoldDB" id="A0A504YJS0"/>
<reference evidence="1 2" key="1">
    <citation type="submission" date="2019-04" db="EMBL/GenBank/DDBJ databases">
        <title>Annotation for the trematode Fasciola gigantica.</title>
        <authorList>
            <person name="Choi Y.-J."/>
        </authorList>
    </citation>
    <scope>NUCLEOTIDE SEQUENCE [LARGE SCALE GENOMIC DNA]</scope>
    <source>
        <strain evidence="1">Uganda_cow_1</strain>
    </source>
</reference>
<name>A0A504YJS0_FASGI</name>
<keyword evidence="2" id="KW-1185">Reference proteome</keyword>
<comment type="caution">
    <text evidence="1">The sequence shown here is derived from an EMBL/GenBank/DDBJ whole genome shotgun (WGS) entry which is preliminary data.</text>
</comment>
<organism evidence="1 2">
    <name type="scientific">Fasciola gigantica</name>
    <name type="common">Giant liver fluke</name>
    <dbReference type="NCBI Taxonomy" id="46835"/>
    <lineage>
        <taxon>Eukaryota</taxon>
        <taxon>Metazoa</taxon>
        <taxon>Spiralia</taxon>
        <taxon>Lophotrochozoa</taxon>
        <taxon>Platyhelminthes</taxon>
        <taxon>Trematoda</taxon>
        <taxon>Digenea</taxon>
        <taxon>Plagiorchiida</taxon>
        <taxon>Echinostomata</taxon>
        <taxon>Echinostomatoidea</taxon>
        <taxon>Fasciolidae</taxon>
        <taxon>Fasciola</taxon>
    </lineage>
</organism>
<dbReference type="EMBL" id="SUNJ01008062">
    <property type="protein sequence ID" value="TPP61534.1"/>
    <property type="molecule type" value="Genomic_DNA"/>
</dbReference>
<protein>
    <submittedName>
        <fullName evidence="1">Uncharacterized protein</fullName>
    </submittedName>
</protein>
<proteinExistence type="predicted"/>
<evidence type="ECO:0000313" key="1">
    <source>
        <dbReference type="EMBL" id="TPP61534.1"/>
    </source>
</evidence>
<accession>A0A504YJS0</accession>
<sequence>MVLTVFTDSQIFPVLFRSLSPASERIGTICAVERVPPKPSPGTDRTLISSVDLGSPLMGFSTRFEIPMNLSLKVLALDDRPQARGDSMDNTSPINSLSEYQDFALPAFRDPNATRSSPTHSHSGLCTRAMGSLVAAQPVAIRRSWSVHVRFPLLPATVYKIDSHFNKPSPEVFPKEKPLCQIFTESCDSRDEVTLLSPGDPTLLHACFTLCPNLNVTKPRV</sequence>
<dbReference type="OrthoDB" id="10007333at2759"/>
<gene>
    <name evidence="1" type="ORF">FGIG_11894</name>
</gene>
<dbReference type="Proteomes" id="UP000316759">
    <property type="component" value="Unassembled WGS sequence"/>
</dbReference>
<evidence type="ECO:0000313" key="2">
    <source>
        <dbReference type="Proteomes" id="UP000316759"/>
    </source>
</evidence>